<dbReference type="RefSeq" id="WP_051244822.1">
    <property type="nucleotide sequence ID" value="NZ_FNBW01000001.1"/>
</dbReference>
<feature type="transmembrane region" description="Helical" evidence="8">
    <location>
        <begin position="159"/>
        <end position="183"/>
    </location>
</feature>
<feature type="transmembrane region" description="Helical" evidence="8">
    <location>
        <begin position="501"/>
        <end position="521"/>
    </location>
</feature>
<dbReference type="InterPro" id="IPR004681">
    <property type="entry name" value="TRAP_DctM"/>
</dbReference>
<keyword evidence="5 8" id="KW-1133">Transmembrane helix</keyword>
<evidence type="ECO:0000256" key="1">
    <source>
        <dbReference type="ARBA" id="ARBA00004429"/>
    </source>
</evidence>
<feature type="transmembrane region" description="Helical" evidence="8">
    <location>
        <begin position="461"/>
        <end position="489"/>
    </location>
</feature>
<feature type="transmembrane region" description="Helical" evidence="8">
    <location>
        <begin position="326"/>
        <end position="344"/>
    </location>
</feature>
<dbReference type="GO" id="GO:0005886">
    <property type="term" value="C:plasma membrane"/>
    <property type="evidence" value="ECO:0007669"/>
    <property type="project" value="UniProtKB-SubCell"/>
</dbReference>
<accession>A0A8G2EV08</accession>
<sequence>MEFFDAIYDHLYEFIGAYMFLALALTLFTGLPVAIALGGISVIFGGVAIYLEFLDVAVFFQVIQRVWGGDGASGAVQNPILVAVPCFVFMGTMLEKSRVAEDLLHILQVMLRRVPGALALSVTVMGTIMAATTGIIGASVVMMTLLALPAMLHRGYHPALATGTIAASATLGILIPPSIMLVLMANLLAVSVGNLFIGAIFPGLVLSGLYFAYILLISGIRPQLAPPLPDDAIVLDPTQKKNVARVCFIVAGIVLIAYLGTTFIGDETINWGLSGFLAIFAACMLLGRVEGDTMLGGVLRGFVPPIFLIVMVLGSIFAGWATPTEAAGVGAFGSLILAWFNRTLTRQVLTQVIHRTALTTAMIFFIFVGATAFSTIFRNVYGEDLIIEFIEWLDLHPWSLLFMLMFTIFLLGFFFDFLEITLIILPVFAPVIRALAPAFANHLGYAEPSNVAETQFLEAQVIYWFAILVATNLQTSFLTPPFGFALFYMKGVAPSSVKMQDIYFGIIPFVALQVVGILLVLEFPGLALWLPEQILGR</sequence>
<organism evidence="10 11">
    <name type="scientific">Thalassobaculum litoreum DSM 18839</name>
    <dbReference type="NCBI Taxonomy" id="1123362"/>
    <lineage>
        <taxon>Bacteria</taxon>
        <taxon>Pseudomonadati</taxon>
        <taxon>Pseudomonadota</taxon>
        <taxon>Alphaproteobacteria</taxon>
        <taxon>Rhodospirillales</taxon>
        <taxon>Thalassobaculaceae</taxon>
        <taxon>Thalassobaculum</taxon>
    </lineage>
</organism>
<keyword evidence="11" id="KW-1185">Reference proteome</keyword>
<keyword evidence="4 8" id="KW-0812">Transmembrane</keyword>
<keyword evidence="3 7" id="KW-0997">Cell inner membrane</keyword>
<feature type="transmembrane region" description="Helical" evidence="8">
    <location>
        <begin position="43"/>
        <end position="63"/>
    </location>
</feature>
<evidence type="ECO:0000256" key="8">
    <source>
        <dbReference type="SAM" id="Phobius"/>
    </source>
</evidence>
<feature type="transmembrane region" description="Helical" evidence="8">
    <location>
        <begin position="246"/>
        <end position="265"/>
    </location>
</feature>
<keyword evidence="6 8" id="KW-0472">Membrane</keyword>
<gene>
    <name evidence="10" type="ORF">SAMN05660686_00215</name>
</gene>
<protein>
    <submittedName>
        <fullName evidence="10">TRAP transporter, DctM subunit</fullName>
    </submittedName>
</protein>
<dbReference type="EMBL" id="FNBW01000001">
    <property type="protein sequence ID" value="SDF09294.1"/>
    <property type="molecule type" value="Genomic_DNA"/>
</dbReference>
<feature type="transmembrane region" description="Helical" evidence="8">
    <location>
        <begin position="422"/>
        <end position="441"/>
    </location>
</feature>
<feature type="domain" description="TRAP C4-dicarboxylate transport system permease DctM subunit" evidence="9">
    <location>
        <begin position="21"/>
        <end position="525"/>
    </location>
</feature>
<evidence type="ECO:0000313" key="11">
    <source>
        <dbReference type="Proteomes" id="UP000198615"/>
    </source>
</evidence>
<dbReference type="AlphaFoldDB" id="A0A8G2EV08"/>
<evidence type="ECO:0000256" key="5">
    <source>
        <dbReference type="ARBA" id="ARBA00022989"/>
    </source>
</evidence>
<dbReference type="OrthoDB" id="7339120at2"/>
<name>A0A8G2EV08_9PROT</name>
<feature type="transmembrane region" description="Helical" evidence="8">
    <location>
        <begin position="12"/>
        <end position="37"/>
    </location>
</feature>
<dbReference type="PANTHER" id="PTHR33362">
    <property type="entry name" value="SIALIC ACID TRAP TRANSPORTER PERMEASE PROTEIN SIAT-RELATED"/>
    <property type="match status" value="1"/>
</dbReference>
<evidence type="ECO:0000256" key="4">
    <source>
        <dbReference type="ARBA" id="ARBA00022692"/>
    </source>
</evidence>
<dbReference type="PANTHER" id="PTHR33362:SF7">
    <property type="entry name" value="SLL1103 PROTEIN"/>
    <property type="match status" value="1"/>
</dbReference>
<evidence type="ECO:0000256" key="2">
    <source>
        <dbReference type="ARBA" id="ARBA00022475"/>
    </source>
</evidence>
<dbReference type="Pfam" id="PF06808">
    <property type="entry name" value="DctM"/>
    <property type="match status" value="1"/>
</dbReference>
<reference evidence="10 11" key="1">
    <citation type="submission" date="2016-10" db="EMBL/GenBank/DDBJ databases">
        <authorList>
            <person name="Varghese N."/>
            <person name="Submissions S."/>
        </authorList>
    </citation>
    <scope>NUCLEOTIDE SEQUENCE [LARGE SCALE GENOMIC DNA]</scope>
    <source>
        <strain evidence="10 11">DSM 18839</strain>
    </source>
</reference>
<comment type="subcellular location">
    <subcellularLocation>
        <location evidence="1 7">Cell inner membrane</location>
        <topology evidence="1 7">Multi-pass membrane protein</topology>
    </subcellularLocation>
</comment>
<feature type="transmembrane region" description="Helical" evidence="8">
    <location>
        <begin position="271"/>
        <end position="289"/>
    </location>
</feature>
<feature type="transmembrane region" description="Helical" evidence="8">
    <location>
        <begin position="114"/>
        <end position="147"/>
    </location>
</feature>
<dbReference type="InterPro" id="IPR010656">
    <property type="entry name" value="DctM"/>
</dbReference>
<comment type="caution">
    <text evidence="10">The sequence shown here is derived from an EMBL/GenBank/DDBJ whole genome shotgun (WGS) entry which is preliminary data.</text>
</comment>
<feature type="transmembrane region" description="Helical" evidence="8">
    <location>
        <begin position="397"/>
        <end position="415"/>
    </location>
</feature>
<evidence type="ECO:0000256" key="3">
    <source>
        <dbReference type="ARBA" id="ARBA00022519"/>
    </source>
</evidence>
<evidence type="ECO:0000259" key="9">
    <source>
        <dbReference type="Pfam" id="PF06808"/>
    </source>
</evidence>
<feature type="transmembrane region" description="Helical" evidence="8">
    <location>
        <begin position="195"/>
        <end position="216"/>
    </location>
</feature>
<comment type="function">
    <text evidence="7">Part of the tripartite ATP-independent periplasmic (TRAP) transport system.</text>
</comment>
<evidence type="ECO:0000313" key="10">
    <source>
        <dbReference type="EMBL" id="SDF09294.1"/>
    </source>
</evidence>
<evidence type="ECO:0000256" key="6">
    <source>
        <dbReference type="ARBA" id="ARBA00023136"/>
    </source>
</evidence>
<dbReference type="GO" id="GO:0022857">
    <property type="term" value="F:transmembrane transporter activity"/>
    <property type="evidence" value="ECO:0007669"/>
    <property type="project" value="UniProtKB-UniRule"/>
</dbReference>
<feature type="transmembrane region" description="Helical" evidence="8">
    <location>
        <begin position="356"/>
        <end position="377"/>
    </location>
</feature>
<evidence type="ECO:0000256" key="7">
    <source>
        <dbReference type="RuleBase" id="RU369079"/>
    </source>
</evidence>
<keyword evidence="7" id="KW-0813">Transport</keyword>
<keyword evidence="2" id="KW-1003">Cell membrane</keyword>
<dbReference type="Proteomes" id="UP000198615">
    <property type="component" value="Unassembled WGS sequence"/>
</dbReference>
<feature type="transmembrane region" description="Helical" evidence="8">
    <location>
        <begin position="301"/>
        <end position="320"/>
    </location>
</feature>
<proteinExistence type="predicted"/>